<dbReference type="PANTHER" id="PTHR23512">
    <property type="entry name" value="MAJOR FACILITATOR SUPERFAMILY DOMAIN-CONTAINING PROTEIN 1"/>
    <property type="match status" value="1"/>
</dbReference>
<comment type="catalytic activity">
    <reaction evidence="13">
        <text>L-alpha-aminoacyl-L-lysine(out) = L-alpha-aminoacyl-L-lysine(in)</text>
        <dbReference type="Rhea" id="RHEA:79383"/>
        <dbReference type="ChEBI" id="CHEBI:229966"/>
    </reaction>
</comment>
<feature type="transmembrane region" description="Helical" evidence="25">
    <location>
        <begin position="394"/>
        <end position="417"/>
    </location>
</feature>
<dbReference type="GO" id="GO:0022857">
    <property type="term" value="F:transmembrane transporter activity"/>
    <property type="evidence" value="ECO:0007669"/>
    <property type="project" value="InterPro"/>
</dbReference>
<keyword evidence="6 25" id="KW-0472">Membrane</keyword>
<feature type="transmembrane region" description="Helical" evidence="25">
    <location>
        <begin position="301"/>
        <end position="321"/>
    </location>
</feature>
<reference evidence="27 28" key="1">
    <citation type="submission" date="2017-04" db="EMBL/GenBank/DDBJ databases">
        <authorList>
            <person name="Afonso C.L."/>
            <person name="Miller P.J."/>
            <person name="Scott M.A."/>
            <person name="Spackman E."/>
            <person name="Goraichik I."/>
            <person name="Dimitrov K.M."/>
            <person name="Suarez D.L."/>
            <person name="Swayne D.E."/>
        </authorList>
    </citation>
    <scope>NUCLEOTIDE SEQUENCE [LARGE SCALE GENOMIC DNA]</scope>
    <source>
        <strain evidence="27 28">DSM 26133</strain>
    </source>
</reference>
<evidence type="ECO:0000256" key="6">
    <source>
        <dbReference type="ARBA" id="ARBA00023136"/>
    </source>
</evidence>
<dbReference type="RefSeq" id="WP_084374232.1">
    <property type="nucleotide sequence ID" value="NZ_FWYF01000004.1"/>
</dbReference>
<gene>
    <name evidence="27" type="ORF">SAMN04488029_3608</name>
</gene>
<dbReference type="InterPro" id="IPR011701">
    <property type="entry name" value="MFS"/>
</dbReference>
<comment type="similarity">
    <text evidence="2">Belongs to the major facilitator superfamily.</text>
</comment>
<feature type="transmembrane region" description="Helical" evidence="25">
    <location>
        <begin position="57"/>
        <end position="75"/>
    </location>
</feature>
<evidence type="ECO:0000256" key="17">
    <source>
        <dbReference type="ARBA" id="ARBA00044903"/>
    </source>
</evidence>
<feature type="transmembrane region" description="Helical" evidence="25">
    <location>
        <begin position="235"/>
        <end position="251"/>
    </location>
</feature>
<evidence type="ECO:0000256" key="11">
    <source>
        <dbReference type="ARBA" id="ARBA00044884"/>
    </source>
</evidence>
<dbReference type="CDD" id="cd06174">
    <property type="entry name" value="MFS"/>
    <property type="match status" value="1"/>
</dbReference>
<evidence type="ECO:0000256" key="12">
    <source>
        <dbReference type="ARBA" id="ARBA00044891"/>
    </source>
</evidence>
<keyword evidence="28" id="KW-1185">Reference proteome</keyword>
<dbReference type="AlphaFoldDB" id="A0A1W2GN09"/>
<comment type="catalytic activity">
    <reaction evidence="10">
        <text>L-alpha-aminoacyl-L-arginine(out) = L-alpha-aminoacyl-L-arginine(in)</text>
        <dbReference type="Rhea" id="RHEA:79367"/>
        <dbReference type="ChEBI" id="CHEBI:229968"/>
    </reaction>
</comment>
<evidence type="ECO:0000256" key="25">
    <source>
        <dbReference type="SAM" id="Phobius"/>
    </source>
</evidence>
<feature type="transmembrane region" description="Helical" evidence="25">
    <location>
        <begin position="82"/>
        <end position="102"/>
    </location>
</feature>
<accession>A0A1W2GN09</accession>
<feature type="transmembrane region" description="Helical" evidence="25">
    <location>
        <begin position="188"/>
        <end position="207"/>
    </location>
</feature>
<evidence type="ECO:0000256" key="20">
    <source>
        <dbReference type="ARBA" id="ARBA00044924"/>
    </source>
</evidence>
<keyword evidence="5 25" id="KW-1133">Transmembrane helix</keyword>
<feature type="transmembrane region" description="Helical" evidence="25">
    <location>
        <begin position="148"/>
        <end position="168"/>
    </location>
</feature>
<evidence type="ECO:0000256" key="13">
    <source>
        <dbReference type="ARBA" id="ARBA00044893"/>
    </source>
</evidence>
<comment type="catalytic activity">
    <reaction evidence="18">
        <text>L-histidyl-L-alpha-amino acid(out) = L-histidyl-L-alpha-amino acid(in)</text>
        <dbReference type="Rhea" id="RHEA:79379"/>
        <dbReference type="ChEBI" id="CHEBI:229964"/>
    </reaction>
</comment>
<dbReference type="GO" id="GO:0005765">
    <property type="term" value="C:lysosomal membrane"/>
    <property type="evidence" value="ECO:0007669"/>
    <property type="project" value="UniProtKB-SubCell"/>
</dbReference>
<dbReference type="Pfam" id="PF07690">
    <property type="entry name" value="MFS_1"/>
    <property type="match status" value="1"/>
</dbReference>
<comment type="catalytic activity">
    <reaction evidence="11">
        <text>L-alpha-aminoacyl-L-histidine(out) = L-alpha-aminoacyl-L-histidine(in)</text>
        <dbReference type="Rhea" id="RHEA:79375"/>
        <dbReference type="ChEBI" id="CHEBI:229967"/>
    </reaction>
</comment>
<evidence type="ECO:0000256" key="10">
    <source>
        <dbReference type="ARBA" id="ARBA00044881"/>
    </source>
</evidence>
<dbReference type="EMBL" id="FWYF01000004">
    <property type="protein sequence ID" value="SMD38049.1"/>
    <property type="molecule type" value="Genomic_DNA"/>
</dbReference>
<evidence type="ECO:0000256" key="14">
    <source>
        <dbReference type="ARBA" id="ARBA00044898"/>
    </source>
</evidence>
<dbReference type="Proteomes" id="UP000192472">
    <property type="component" value="Unassembled WGS sequence"/>
</dbReference>
<dbReference type="InterPro" id="IPR052187">
    <property type="entry name" value="MFSD1"/>
</dbReference>
<feature type="transmembrane region" description="Helical" evidence="25">
    <location>
        <begin position="354"/>
        <end position="374"/>
    </location>
</feature>
<comment type="catalytic activity">
    <reaction evidence="12">
        <text>L-lysyl-L-alpha-amino acid(out) = L-lysyl-L-alpha-amino acid(in)</text>
        <dbReference type="Rhea" id="RHEA:79387"/>
        <dbReference type="ChEBI" id="CHEBI:229965"/>
    </reaction>
</comment>
<evidence type="ECO:0000256" key="18">
    <source>
        <dbReference type="ARBA" id="ARBA00044912"/>
    </source>
</evidence>
<feature type="transmembrane region" description="Helical" evidence="25">
    <location>
        <begin position="17"/>
        <end position="37"/>
    </location>
</feature>
<evidence type="ECO:0000256" key="3">
    <source>
        <dbReference type="ARBA" id="ARBA00022448"/>
    </source>
</evidence>
<dbReference type="InterPro" id="IPR036259">
    <property type="entry name" value="MFS_trans_sf"/>
</dbReference>
<comment type="catalytic activity">
    <reaction evidence="14">
        <text>L-aspartyl-L-lysine(out) = L-aspartyl-L-lysine(in)</text>
        <dbReference type="Rhea" id="RHEA:79411"/>
        <dbReference type="ChEBI" id="CHEBI:229953"/>
    </reaction>
</comment>
<evidence type="ECO:0000256" key="2">
    <source>
        <dbReference type="ARBA" id="ARBA00008335"/>
    </source>
</evidence>
<dbReference type="PROSITE" id="PS50850">
    <property type="entry name" value="MFS"/>
    <property type="match status" value="1"/>
</dbReference>
<evidence type="ECO:0000313" key="28">
    <source>
        <dbReference type="Proteomes" id="UP000192472"/>
    </source>
</evidence>
<dbReference type="PANTHER" id="PTHR23512:SF3">
    <property type="entry name" value="MAJOR FACILITATOR SUPERFAMILY DOMAIN-CONTAINING PROTEIN 1"/>
    <property type="match status" value="1"/>
</dbReference>
<comment type="catalytic activity">
    <reaction evidence="20">
        <text>L-lysyl-glycine(out) = L-lysyl-glycine(in)</text>
        <dbReference type="Rhea" id="RHEA:79407"/>
        <dbReference type="ChEBI" id="CHEBI:191202"/>
    </reaction>
</comment>
<dbReference type="STRING" id="692418.SAMN04488029_3608"/>
<name>A0A1W2GN09_REIFA</name>
<evidence type="ECO:0000256" key="15">
    <source>
        <dbReference type="ARBA" id="ARBA00044899"/>
    </source>
</evidence>
<evidence type="ECO:0000256" key="23">
    <source>
        <dbReference type="ARBA" id="ARBA00045709"/>
    </source>
</evidence>
<feature type="transmembrane region" description="Helical" evidence="25">
    <location>
        <begin position="108"/>
        <end position="127"/>
    </location>
</feature>
<comment type="function">
    <text evidence="23">Lysosomal dipeptide uniporter that selectively exports lysine, arginine or histidine-containing dipeptides with a net positive charge from the lysosome lumen into the cytosol. Could play a role in a specific type of protein O-glycosylation indirectly regulating macrophages migration and tissue invasion. Also essential for liver homeostasis.</text>
</comment>
<dbReference type="Gene3D" id="1.20.1250.20">
    <property type="entry name" value="MFS general substrate transporter like domains"/>
    <property type="match status" value="2"/>
</dbReference>
<evidence type="ECO:0000256" key="21">
    <source>
        <dbReference type="ARBA" id="ARBA00044985"/>
    </source>
</evidence>
<dbReference type="InterPro" id="IPR020846">
    <property type="entry name" value="MFS_dom"/>
</dbReference>
<evidence type="ECO:0000256" key="16">
    <source>
        <dbReference type="ARBA" id="ARBA00044900"/>
    </source>
</evidence>
<protein>
    <recommendedName>
        <fullName evidence="21">Lysosomal dipeptide transporter MFSD1</fullName>
    </recommendedName>
    <alternativeName>
        <fullName evidence="22">Major facilitator superfamily domain-containing protein 1</fullName>
    </alternativeName>
</protein>
<evidence type="ECO:0000256" key="7">
    <source>
        <dbReference type="ARBA" id="ARBA00023228"/>
    </source>
</evidence>
<keyword evidence="4 25" id="KW-0812">Transmembrane</keyword>
<comment type="catalytic activity">
    <reaction evidence="16">
        <text>L-lysyl-L-lysine(out) = L-lysyl-L-lysine(in)</text>
        <dbReference type="Rhea" id="RHEA:79403"/>
        <dbReference type="ChEBI" id="CHEBI:229956"/>
    </reaction>
</comment>
<comment type="catalytic activity">
    <reaction evidence="19">
        <text>L-alanyl-L-lysine(out) = L-alanyl-L-lysine(in)</text>
        <dbReference type="Rhea" id="RHEA:79415"/>
        <dbReference type="ChEBI" id="CHEBI:192470"/>
    </reaction>
</comment>
<comment type="catalytic activity">
    <reaction evidence="9">
        <text>L-histidyl-glycine(out) = L-histidyl-glycine(in)</text>
        <dbReference type="Rhea" id="RHEA:79395"/>
        <dbReference type="ChEBI" id="CHEBI:229957"/>
    </reaction>
</comment>
<sequence>MNNSFFQSRSGSKALKLTLLILAGESIFFLPFVLARVFRPTFLAVFEITNLELGSLYSVYGVVAMVAYFLGGPLADRFSPRLLIASALLSTGFGGFCLAFAHSLSSLLWLYGFWGMTTILLFWAALIKATRSIGGSYSQGRAFGFLEGGRGFIAAFAGSVAVGIFSFYLNNESEPATLAEQQMAFRYVIYFFSGWVIVIGLLIWFFFRKTDHPKTERHNKISLKQMTLIAKEPKIWLQAIIIVCAYVGYKITDDFSLLAKDVLAYSDVEAAQVGALALWMRMIVAITAGFLADRIAQSSKVISWGFATMIFSGLAIGSGLLPHQIPYYYIFVILSTCVGVYAVRGLYFSLIQEALIPLEISGTSIGLISVIGFTPDIFMGPLMGYFLDENPGALGHQLVFMLLAGFAFIGLLATTWFRKLNRAS</sequence>
<evidence type="ECO:0000256" key="5">
    <source>
        <dbReference type="ARBA" id="ARBA00022989"/>
    </source>
</evidence>
<comment type="catalytic activity">
    <reaction evidence="17">
        <text>L-arginyl-glycine(out) = L-arginyl-glycine(in)</text>
        <dbReference type="Rhea" id="RHEA:79391"/>
        <dbReference type="ChEBI" id="CHEBI:229955"/>
    </reaction>
</comment>
<dbReference type="OrthoDB" id="9781156at2"/>
<evidence type="ECO:0000259" key="26">
    <source>
        <dbReference type="PROSITE" id="PS50850"/>
    </source>
</evidence>
<organism evidence="27 28">
    <name type="scientific">Reichenbachiella faecimaris</name>
    <dbReference type="NCBI Taxonomy" id="692418"/>
    <lineage>
        <taxon>Bacteria</taxon>
        <taxon>Pseudomonadati</taxon>
        <taxon>Bacteroidota</taxon>
        <taxon>Cytophagia</taxon>
        <taxon>Cytophagales</taxon>
        <taxon>Reichenbachiellaceae</taxon>
        <taxon>Reichenbachiella</taxon>
    </lineage>
</organism>
<feature type="transmembrane region" description="Helical" evidence="25">
    <location>
        <begin position="271"/>
        <end position="292"/>
    </location>
</feature>
<feature type="domain" description="Major facilitator superfamily (MFS) profile" evidence="26">
    <location>
        <begin position="17"/>
        <end position="422"/>
    </location>
</feature>
<evidence type="ECO:0000256" key="24">
    <source>
        <dbReference type="ARBA" id="ARBA00046376"/>
    </source>
</evidence>
<comment type="subunit">
    <text evidence="24">Homodimer. Interacts with lysosomal protein GLMP (via lumenal domain); the interaction starts while both proteins are still in the endoplasmic reticulum and is required for stabilization of MFSD1 in lysosomes but has no direct effect on its targeting to lysosomes or transporter activity.</text>
</comment>
<keyword evidence="3" id="KW-0813">Transport</keyword>
<comment type="catalytic activity">
    <reaction evidence="8">
        <text>L-lysyl-L-alanine(out) = L-lysyl-L-alanine(in)</text>
        <dbReference type="Rhea" id="RHEA:79399"/>
        <dbReference type="ChEBI" id="CHEBI:229954"/>
    </reaction>
</comment>
<evidence type="ECO:0000256" key="4">
    <source>
        <dbReference type="ARBA" id="ARBA00022692"/>
    </source>
</evidence>
<dbReference type="SUPFAM" id="SSF103473">
    <property type="entry name" value="MFS general substrate transporter"/>
    <property type="match status" value="1"/>
</dbReference>
<proteinExistence type="inferred from homology"/>
<evidence type="ECO:0000256" key="19">
    <source>
        <dbReference type="ARBA" id="ARBA00044919"/>
    </source>
</evidence>
<evidence type="ECO:0000256" key="1">
    <source>
        <dbReference type="ARBA" id="ARBA00004155"/>
    </source>
</evidence>
<evidence type="ECO:0000256" key="22">
    <source>
        <dbReference type="ARBA" id="ARBA00045018"/>
    </source>
</evidence>
<comment type="subcellular location">
    <subcellularLocation>
        <location evidence="1">Lysosome membrane</location>
        <topology evidence="1">Multi-pass membrane protein</topology>
    </subcellularLocation>
</comment>
<evidence type="ECO:0000256" key="9">
    <source>
        <dbReference type="ARBA" id="ARBA00044878"/>
    </source>
</evidence>
<feature type="transmembrane region" description="Helical" evidence="25">
    <location>
        <begin position="327"/>
        <end position="347"/>
    </location>
</feature>
<keyword evidence="7" id="KW-0458">Lysosome</keyword>
<evidence type="ECO:0000313" key="27">
    <source>
        <dbReference type="EMBL" id="SMD38049.1"/>
    </source>
</evidence>
<evidence type="ECO:0000256" key="8">
    <source>
        <dbReference type="ARBA" id="ARBA00044876"/>
    </source>
</evidence>
<comment type="catalytic activity">
    <reaction evidence="15">
        <text>L-arginyl-L-alpha-amino acid(out) = L-arginyl-L-alpha-amino acid(in)</text>
        <dbReference type="Rhea" id="RHEA:79371"/>
        <dbReference type="ChEBI" id="CHEBI:84315"/>
    </reaction>
</comment>